<gene>
    <name evidence="2" type="ORF">GALMADRAFT_632496</name>
</gene>
<proteinExistence type="predicted"/>
<name>A0A067T1G4_GALM3</name>
<dbReference type="HOGENOM" id="CLU_3014285_0_0_1"/>
<keyword evidence="1" id="KW-1133">Transmembrane helix</keyword>
<reference evidence="3" key="1">
    <citation type="journal article" date="2014" name="Proc. Natl. Acad. Sci. U.S.A.">
        <title>Extensive sampling of basidiomycete genomes demonstrates inadequacy of the white-rot/brown-rot paradigm for wood decay fungi.</title>
        <authorList>
            <person name="Riley R."/>
            <person name="Salamov A.A."/>
            <person name="Brown D.W."/>
            <person name="Nagy L.G."/>
            <person name="Floudas D."/>
            <person name="Held B.W."/>
            <person name="Levasseur A."/>
            <person name="Lombard V."/>
            <person name="Morin E."/>
            <person name="Otillar R."/>
            <person name="Lindquist E.A."/>
            <person name="Sun H."/>
            <person name="LaButti K.M."/>
            <person name="Schmutz J."/>
            <person name="Jabbour D."/>
            <person name="Luo H."/>
            <person name="Baker S.E."/>
            <person name="Pisabarro A.G."/>
            <person name="Walton J.D."/>
            <person name="Blanchette R.A."/>
            <person name="Henrissat B."/>
            <person name="Martin F."/>
            <person name="Cullen D."/>
            <person name="Hibbett D.S."/>
            <person name="Grigoriev I.V."/>
        </authorList>
    </citation>
    <scope>NUCLEOTIDE SEQUENCE [LARGE SCALE GENOMIC DNA]</scope>
    <source>
        <strain evidence="3">CBS 339.88</strain>
    </source>
</reference>
<protein>
    <submittedName>
        <fullName evidence="2">Uncharacterized protein</fullName>
    </submittedName>
</protein>
<keyword evidence="1" id="KW-0472">Membrane</keyword>
<sequence>MTSCKRLPAGKIKMKIIDNDVKNAIGIRIVIPSFYILFIAFNLKEHFDGWGASMLR</sequence>
<organism evidence="2 3">
    <name type="scientific">Galerina marginata (strain CBS 339.88)</name>
    <dbReference type="NCBI Taxonomy" id="685588"/>
    <lineage>
        <taxon>Eukaryota</taxon>
        <taxon>Fungi</taxon>
        <taxon>Dikarya</taxon>
        <taxon>Basidiomycota</taxon>
        <taxon>Agaricomycotina</taxon>
        <taxon>Agaricomycetes</taxon>
        <taxon>Agaricomycetidae</taxon>
        <taxon>Agaricales</taxon>
        <taxon>Agaricineae</taxon>
        <taxon>Strophariaceae</taxon>
        <taxon>Galerina</taxon>
    </lineage>
</organism>
<evidence type="ECO:0000313" key="2">
    <source>
        <dbReference type="EMBL" id="KDR73794.1"/>
    </source>
</evidence>
<evidence type="ECO:0000313" key="3">
    <source>
        <dbReference type="Proteomes" id="UP000027222"/>
    </source>
</evidence>
<keyword evidence="3" id="KW-1185">Reference proteome</keyword>
<dbReference type="AlphaFoldDB" id="A0A067T1G4"/>
<feature type="transmembrane region" description="Helical" evidence="1">
    <location>
        <begin position="21"/>
        <end position="41"/>
    </location>
</feature>
<accession>A0A067T1G4</accession>
<dbReference type="EMBL" id="KL142385">
    <property type="protein sequence ID" value="KDR73794.1"/>
    <property type="molecule type" value="Genomic_DNA"/>
</dbReference>
<dbReference type="Proteomes" id="UP000027222">
    <property type="component" value="Unassembled WGS sequence"/>
</dbReference>
<keyword evidence="1" id="KW-0812">Transmembrane</keyword>
<evidence type="ECO:0000256" key="1">
    <source>
        <dbReference type="SAM" id="Phobius"/>
    </source>
</evidence>